<dbReference type="SUPFAM" id="SSF117991">
    <property type="entry name" value="YbeD/HP0495-like"/>
    <property type="match status" value="1"/>
</dbReference>
<proteinExistence type="predicted"/>
<evidence type="ECO:0000313" key="2">
    <source>
        <dbReference type="Proteomes" id="UP001300692"/>
    </source>
</evidence>
<dbReference type="Proteomes" id="UP001300692">
    <property type="component" value="Unassembled WGS sequence"/>
</dbReference>
<evidence type="ECO:0000313" key="1">
    <source>
        <dbReference type="EMBL" id="MCV9388156.1"/>
    </source>
</evidence>
<dbReference type="InterPro" id="IPR007454">
    <property type="entry name" value="UPF0250_YbeD-like"/>
</dbReference>
<name>A0ABT3CX55_9BACT</name>
<sequence length="86" mass="9750">MDFSSQSFKEKLESVHTFPTLYMFKFIVPHAQLDKVKAILPKHEMDLKESKKGTYISATIRVMAGSSDQVIEIYQKASEIEGIVAL</sequence>
<dbReference type="InterPro" id="IPR027471">
    <property type="entry name" value="YbeD-like_sf"/>
</dbReference>
<accession>A0ABT3CX55</accession>
<protein>
    <submittedName>
        <fullName evidence="1">DUF493 domain-containing protein</fullName>
    </submittedName>
</protein>
<dbReference type="RefSeq" id="WP_264138987.1">
    <property type="nucleotide sequence ID" value="NZ_JAOYOD010000001.1"/>
</dbReference>
<comment type="caution">
    <text evidence="1">The sequence shown here is derived from an EMBL/GenBank/DDBJ whole genome shotgun (WGS) entry which is preliminary data.</text>
</comment>
<gene>
    <name evidence="1" type="ORF">N7U62_15855</name>
</gene>
<dbReference type="EMBL" id="JAOYOD010000001">
    <property type="protein sequence ID" value="MCV9388156.1"/>
    <property type="molecule type" value="Genomic_DNA"/>
</dbReference>
<keyword evidence="2" id="KW-1185">Reference proteome</keyword>
<organism evidence="1 2">
    <name type="scientific">Reichenbachiella ulvae</name>
    <dbReference type="NCBI Taxonomy" id="2980104"/>
    <lineage>
        <taxon>Bacteria</taxon>
        <taxon>Pseudomonadati</taxon>
        <taxon>Bacteroidota</taxon>
        <taxon>Cytophagia</taxon>
        <taxon>Cytophagales</taxon>
        <taxon>Reichenbachiellaceae</taxon>
        <taxon>Reichenbachiella</taxon>
    </lineage>
</organism>
<reference evidence="1 2" key="1">
    <citation type="submission" date="2022-10" db="EMBL/GenBank/DDBJ databases">
        <title>Comparative genomics and taxonomic characterization of three novel marine species of genus Reichenbachiella exhibiting antioxidant and polysaccharide degradation activities.</title>
        <authorList>
            <person name="Muhammad N."/>
            <person name="Lee Y.-J."/>
            <person name="Ko J."/>
            <person name="Kim S.-G."/>
        </authorList>
    </citation>
    <scope>NUCLEOTIDE SEQUENCE [LARGE SCALE GENOMIC DNA]</scope>
    <source>
        <strain evidence="1 2">ABR2-5</strain>
    </source>
</reference>
<dbReference type="Pfam" id="PF04359">
    <property type="entry name" value="DUF493"/>
    <property type="match status" value="1"/>
</dbReference>
<dbReference type="Gene3D" id="3.30.70.260">
    <property type="match status" value="1"/>
</dbReference>